<dbReference type="SUPFAM" id="SSF52540">
    <property type="entry name" value="P-loop containing nucleoside triphosphate hydrolases"/>
    <property type="match status" value="1"/>
</dbReference>
<keyword evidence="12" id="KW-1185">Reference proteome</keyword>
<comment type="subcellular location">
    <subcellularLocation>
        <location evidence="1">Cytoplasm</location>
    </subcellularLocation>
</comment>
<evidence type="ECO:0000256" key="3">
    <source>
        <dbReference type="ARBA" id="ARBA00019010"/>
    </source>
</evidence>
<evidence type="ECO:0000256" key="9">
    <source>
        <dbReference type="ARBA" id="ARBA00022842"/>
    </source>
</evidence>
<reference evidence="11 12" key="1">
    <citation type="journal article" date="2024" name="Nat. Commun.">
        <title>Phylogenomics reveals the evolutionary origins of lichenization in chlorophyte algae.</title>
        <authorList>
            <person name="Puginier C."/>
            <person name="Libourel C."/>
            <person name="Otte J."/>
            <person name="Skaloud P."/>
            <person name="Haon M."/>
            <person name="Grisel S."/>
            <person name="Petersen M."/>
            <person name="Berrin J.G."/>
            <person name="Delaux P.M."/>
            <person name="Dal Grande F."/>
            <person name="Keller J."/>
        </authorList>
    </citation>
    <scope>NUCLEOTIDE SEQUENCE [LARGE SCALE GENOMIC DNA]</scope>
    <source>
        <strain evidence="11 12">SAG 216-7</strain>
    </source>
</reference>
<dbReference type="PANTHER" id="PTHR33540">
    <property type="entry name" value="TRNA THREONYLCARBAMOYLADENOSINE BIOSYNTHESIS PROTEIN TSAE"/>
    <property type="match status" value="1"/>
</dbReference>
<protein>
    <recommendedName>
        <fullName evidence="3">tRNA threonylcarbamoyladenosine biosynthesis protein TsaE</fullName>
    </recommendedName>
    <alternativeName>
        <fullName evidence="10">t(6)A37 threonylcarbamoyladenosine biosynthesis protein TsaE</fullName>
    </alternativeName>
</protein>
<evidence type="ECO:0000313" key="11">
    <source>
        <dbReference type="EMBL" id="KAK9909019.1"/>
    </source>
</evidence>
<evidence type="ECO:0000256" key="6">
    <source>
        <dbReference type="ARBA" id="ARBA00022723"/>
    </source>
</evidence>
<comment type="caution">
    <text evidence="11">The sequence shown here is derived from an EMBL/GenBank/DDBJ whole genome shotgun (WGS) entry which is preliminary data.</text>
</comment>
<dbReference type="EMBL" id="JALJOT010000007">
    <property type="protein sequence ID" value="KAK9909019.1"/>
    <property type="molecule type" value="Genomic_DNA"/>
</dbReference>
<organism evidence="11 12">
    <name type="scientific">Coccomyxa subellipsoidea</name>
    <dbReference type="NCBI Taxonomy" id="248742"/>
    <lineage>
        <taxon>Eukaryota</taxon>
        <taxon>Viridiplantae</taxon>
        <taxon>Chlorophyta</taxon>
        <taxon>core chlorophytes</taxon>
        <taxon>Trebouxiophyceae</taxon>
        <taxon>Trebouxiophyceae incertae sedis</taxon>
        <taxon>Coccomyxaceae</taxon>
        <taxon>Coccomyxa</taxon>
    </lineage>
</organism>
<evidence type="ECO:0000256" key="5">
    <source>
        <dbReference type="ARBA" id="ARBA00022694"/>
    </source>
</evidence>
<keyword evidence="5" id="KW-0819">tRNA processing</keyword>
<evidence type="ECO:0000313" key="12">
    <source>
        <dbReference type="Proteomes" id="UP001491310"/>
    </source>
</evidence>
<evidence type="ECO:0000256" key="1">
    <source>
        <dbReference type="ARBA" id="ARBA00004496"/>
    </source>
</evidence>
<evidence type="ECO:0000256" key="2">
    <source>
        <dbReference type="ARBA" id="ARBA00007599"/>
    </source>
</evidence>
<name>A0ABR2YPV0_9CHLO</name>
<dbReference type="Gene3D" id="3.40.50.300">
    <property type="entry name" value="P-loop containing nucleotide triphosphate hydrolases"/>
    <property type="match status" value="1"/>
</dbReference>
<keyword evidence="8" id="KW-0067">ATP-binding</keyword>
<comment type="similarity">
    <text evidence="2">Belongs to the TsaE family.</text>
</comment>
<evidence type="ECO:0000256" key="10">
    <source>
        <dbReference type="ARBA" id="ARBA00032441"/>
    </source>
</evidence>
<dbReference type="InterPro" id="IPR027417">
    <property type="entry name" value="P-loop_NTPase"/>
</dbReference>
<keyword evidence="6" id="KW-0479">Metal-binding</keyword>
<dbReference type="InterPro" id="IPR003442">
    <property type="entry name" value="T6A_TsaE"/>
</dbReference>
<evidence type="ECO:0000256" key="8">
    <source>
        <dbReference type="ARBA" id="ARBA00022840"/>
    </source>
</evidence>
<dbReference type="NCBIfam" id="TIGR00150">
    <property type="entry name" value="T6A_YjeE"/>
    <property type="match status" value="1"/>
</dbReference>
<dbReference type="Proteomes" id="UP001491310">
    <property type="component" value="Unassembled WGS sequence"/>
</dbReference>
<evidence type="ECO:0000256" key="7">
    <source>
        <dbReference type="ARBA" id="ARBA00022741"/>
    </source>
</evidence>
<accession>A0ABR2YPV0</accession>
<evidence type="ECO:0000256" key="4">
    <source>
        <dbReference type="ARBA" id="ARBA00022490"/>
    </source>
</evidence>
<keyword evidence="9" id="KW-0460">Magnesium</keyword>
<keyword evidence="7" id="KW-0547">Nucleotide-binding</keyword>
<proteinExistence type="inferred from homology"/>
<dbReference type="PANTHER" id="PTHR33540:SF2">
    <property type="entry name" value="TRNA THREONYLCARBAMOYLADENOSINE BIOSYNTHESIS PROTEIN TSAE"/>
    <property type="match status" value="1"/>
</dbReference>
<sequence length="151" mass="16451">MCATASHKTSTRTFLSPTEQSTIRLAAYLAKEAEVKDCICLYGDVGAGKSVFSRAFIRAIAGDHELTVPSPTYLLQNTYDDLDGATVHHFDLYRLAGPAELGRLQLEDAFKSGICLFEWAERLGNGTPPSRLEVHLQLLSEVCGGVHPNPT</sequence>
<dbReference type="Pfam" id="PF02367">
    <property type="entry name" value="TsaE"/>
    <property type="match status" value="1"/>
</dbReference>
<keyword evidence="4" id="KW-0963">Cytoplasm</keyword>
<gene>
    <name evidence="11" type="ORF">WJX75_006117</name>
</gene>